<dbReference type="UniPathway" id="UPA00219"/>
<evidence type="ECO:0000259" key="16">
    <source>
        <dbReference type="SMART" id="SM00936"/>
    </source>
</evidence>
<dbReference type="SMART" id="SM00936">
    <property type="entry name" value="PBP5_C"/>
    <property type="match status" value="1"/>
</dbReference>
<evidence type="ECO:0000256" key="12">
    <source>
        <dbReference type="ARBA" id="ARBA00034000"/>
    </source>
</evidence>
<dbReference type="Gene3D" id="3.40.710.10">
    <property type="entry name" value="DD-peptidase/beta-lactamase superfamily"/>
    <property type="match status" value="1"/>
</dbReference>
<gene>
    <name evidence="17" type="ORF">ETP43_09615</name>
</gene>
<organism evidence="17 18">
    <name type="scientific">Blautia faecicola</name>
    <dbReference type="NCBI Taxonomy" id="2509240"/>
    <lineage>
        <taxon>Bacteria</taxon>
        <taxon>Bacillati</taxon>
        <taxon>Bacillota</taxon>
        <taxon>Clostridia</taxon>
        <taxon>Lachnospirales</taxon>
        <taxon>Lachnospiraceae</taxon>
        <taxon>Blautia</taxon>
    </lineage>
</organism>
<dbReference type="GO" id="GO:0009002">
    <property type="term" value="F:serine-type D-Ala-D-Ala carboxypeptidase activity"/>
    <property type="evidence" value="ECO:0007669"/>
    <property type="project" value="UniProtKB-EC"/>
</dbReference>
<evidence type="ECO:0000256" key="15">
    <source>
        <dbReference type="RuleBase" id="RU004016"/>
    </source>
</evidence>
<comment type="similarity">
    <text evidence="3 15">Belongs to the peptidase S11 family.</text>
</comment>
<sequence>MGRIKRGLLLLLFLLLGTPAVGYGMQLSESELYARSACLMDADSGRVLYSKNSEQKLPMASTTKIMTCILALEDGRMDDLVTVSAYAASQPKVHMGAKAGEQFYLQDLLYALMLNSDNDAAVMIAEQVGGSVEGFTEKMNLKAREIGCEDTYFITPNGLDAENENGIHSTTAEDLARILRYCIMESPKKEDFLAITRMPSYTFWNYSKTQVYQCTNHNAFLGMMDGALTGKTGFTGNAGYCYVGALQWEGKTLIVSLLACGWPNNRGYKWEDTRKLMTYGLTNYEYREVFEKKDLGRLAVVNGQKKGTAIDDVATTRLEYGADTEQMHLSLLLRKDEQITVRYQLPAQLEAPVRKGQQVGVVQYFLGEKLLQEYPVYAGERVDVRDYYWCLEQVGAAYCA</sequence>
<dbReference type="Pfam" id="PF00768">
    <property type="entry name" value="Peptidase_S11"/>
    <property type="match status" value="1"/>
</dbReference>
<keyword evidence="9" id="KW-0133">Cell shape</keyword>
<dbReference type="GO" id="GO:0071555">
    <property type="term" value="P:cell wall organization"/>
    <property type="evidence" value="ECO:0007669"/>
    <property type="project" value="UniProtKB-KW"/>
</dbReference>
<evidence type="ECO:0000256" key="1">
    <source>
        <dbReference type="ARBA" id="ARBA00003217"/>
    </source>
</evidence>
<dbReference type="OrthoDB" id="9791132at2"/>
<comment type="function">
    <text evidence="1">Removes C-terminal D-alanyl residues from sugar-peptide cell wall precursors.</text>
</comment>
<comment type="catalytic activity">
    <reaction evidence="12">
        <text>Preferential cleavage: (Ac)2-L-Lys-D-Ala-|-D-Ala. Also transpeptidation of peptidyl-alanyl moieties that are N-acyl substituents of D-alanine.</text>
        <dbReference type="EC" id="3.4.16.4"/>
    </reaction>
</comment>
<dbReference type="InterPro" id="IPR015956">
    <property type="entry name" value="Peniciliin-bd_prot_C_sf"/>
</dbReference>
<comment type="pathway">
    <text evidence="2">Cell wall biogenesis; peptidoglycan biosynthesis.</text>
</comment>
<keyword evidence="7" id="KW-0732">Signal</keyword>
<dbReference type="InterPro" id="IPR012907">
    <property type="entry name" value="Peptidase_S11_C"/>
</dbReference>
<protein>
    <recommendedName>
        <fullName evidence="4">serine-type D-Ala-D-Ala carboxypeptidase</fullName>
        <ecNumber evidence="4">3.4.16.4</ecNumber>
    </recommendedName>
</protein>
<evidence type="ECO:0000256" key="3">
    <source>
        <dbReference type="ARBA" id="ARBA00007164"/>
    </source>
</evidence>
<feature type="domain" description="Peptidase S11 D-Ala-D-Ala carboxypeptidase A C-terminal" evidence="16">
    <location>
        <begin position="284"/>
        <end position="384"/>
    </location>
</feature>
<evidence type="ECO:0000256" key="10">
    <source>
        <dbReference type="ARBA" id="ARBA00022984"/>
    </source>
</evidence>
<reference evidence="17 18" key="1">
    <citation type="submission" date="2019-01" db="EMBL/GenBank/DDBJ databases">
        <title>Blautia sp. nov. KGMB01111 isolated human feces.</title>
        <authorList>
            <person name="Park J.-E."/>
            <person name="Kim J.-S."/>
            <person name="Park S.-H."/>
        </authorList>
    </citation>
    <scope>NUCLEOTIDE SEQUENCE [LARGE SCALE GENOMIC DNA]</scope>
    <source>
        <strain evidence="17 18">KGMB01111</strain>
    </source>
</reference>
<evidence type="ECO:0000313" key="17">
    <source>
        <dbReference type="EMBL" id="RXS75445.1"/>
    </source>
</evidence>
<keyword evidence="5 17" id="KW-0121">Carboxypeptidase</keyword>
<accession>A0A4V1NRZ2</accession>
<comment type="caution">
    <text evidence="17">The sequence shown here is derived from an EMBL/GenBank/DDBJ whole genome shotgun (WGS) entry which is preliminary data.</text>
</comment>
<evidence type="ECO:0000256" key="8">
    <source>
        <dbReference type="ARBA" id="ARBA00022801"/>
    </source>
</evidence>
<dbReference type="InterPro" id="IPR018044">
    <property type="entry name" value="Peptidase_S11"/>
</dbReference>
<evidence type="ECO:0000256" key="11">
    <source>
        <dbReference type="ARBA" id="ARBA00023316"/>
    </source>
</evidence>
<dbReference type="PRINTS" id="PR00725">
    <property type="entry name" value="DADACBPTASE1"/>
</dbReference>
<evidence type="ECO:0000256" key="9">
    <source>
        <dbReference type="ARBA" id="ARBA00022960"/>
    </source>
</evidence>
<dbReference type="SUPFAM" id="SSF69189">
    <property type="entry name" value="Penicillin-binding protein associated domain"/>
    <property type="match status" value="1"/>
</dbReference>
<evidence type="ECO:0000256" key="4">
    <source>
        <dbReference type="ARBA" id="ARBA00012448"/>
    </source>
</evidence>
<evidence type="ECO:0000256" key="14">
    <source>
        <dbReference type="PIRSR" id="PIRSR618044-2"/>
    </source>
</evidence>
<dbReference type="GO" id="GO:0006508">
    <property type="term" value="P:proteolysis"/>
    <property type="evidence" value="ECO:0007669"/>
    <property type="project" value="UniProtKB-KW"/>
</dbReference>
<dbReference type="InterPro" id="IPR012338">
    <property type="entry name" value="Beta-lactam/transpept-like"/>
</dbReference>
<dbReference type="EMBL" id="SDKC01000001">
    <property type="protein sequence ID" value="RXS75445.1"/>
    <property type="molecule type" value="Genomic_DNA"/>
</dbReference>
<dbReference type="SUPFAM" id="SSF56601">
    <property type="entry name" value="beta-lactamase/transpeptidase-like"/>
    <property type="match status" value="1"/>
</dbReference>
<keyword evidence="11" id="KW-0961">Cell wall biogenesis/degradation</keyword>
<feature type="active site" description="Acyl-ester intermediate" evidence="13">
    <location>
        <position position="61"/>
    </location>
</feature>
<feature type="active site" description="Acyl-ester intermediate" evidence="13">
    <location>
        <position position="64"/>
    </location>
</feature>
<keyword evidence="18" id="KW-1185">Reference proteome</keyword>
<dbReference type="Gene3D" id="2.60.410.10">
    <property type="entry name" value="D-Ala-D-Ala carboxypeptidase, C-terminal domain"/>
    <property type="match status" value="1"/>
</dbReference>
<dbReference type="AlphaFoldDB" id="A0A4V1NRZ2"/>
<keyword evidence="10" id="KW-0573">Peptidoglycan synthesis</keyword>
<feature type="active site" evidence="13">
    <location>
        <position position="116"/>
    </location>
</feature>
<dbReference type="GO" id="GO:0008360">
    <property type="term" value="P:regulation of cell shape"/>
    <property type="evidence" value="ECO:0007669"/>
    <property type="project" value="UniProtKB-KW"/>
</dbReference>
<feature type="binding site" evidence="14">
    <location>
        <position position="231"/>
    </location>
    <ligand>
        <name>substrate</name>
    </ligand>
</feature>
<evidence type="ECO:0000256" key="7">
    <source>
        <dbReference type="ARBA" id="ARBA00022729"/>
    </source>
</evidence>
<proteinExistence type="inferred from homology"/>
<dbReference type="InterPro" id="IPR001967">
    <property type="entry name" value="Peptidase_S11_N"/>
</dbReference>
<dbReference type="Pfam" id="PF07943">
    <property type="entry name" value="PBP5_C"/>
    <property type="match status" value="1"/>
</dbReference>
<dbReference type="Proteomes" id="UP000290106">
    <property type="component" value="Unassembled WGS sequence"/>
</dbReference>
<evidence type="ECO:0000313" key="18">
    <source>
        <dbReference type="Proteomes" id="UP000290106"/>
    </source>
</evidence>
<evidence type="ECO:0000256" key="5">
    <source>
        <dbReference type="ARBA" id="ARBA00022645"/>
    </source>
</evidence>
<dbReference type="PANTHER" id="PTHR21581">
    <property type="entry name" value="D-ALANYL-D-ALANINE CARBOXYPEPTIDASE"/>
    <property type="match status" value="1"/>
</dbReference>
<keyword evidence="8" id="KW-0378">Hydrolase</keyword>
<dbReference type="GO" id="GO:0009252">
    <property type="term" value="P:peptidoglycan biosynthetic process"/>
    <property type="evidence" value="ECO:0007669"/>
    <property type="project" value="UniProtKB-UniPathway"/>
</dbReference>
<dbReference type="RefSeq" id="WP_129257903.1">
    <property type="nucleotide sequence ID" value="NZ_DAWBJR010000008.1"/>
</dbReference>
<evidence type="ECO:0000256" key="6">
    <source>
        <dbReference type="ARBA" id="ARBA00022670"/>
    </source>
</evidence>
<evidence type="ECO:0000256" key="2">
    <source>
        <dbReference type="ARBA" id="ARBA00004752"/>
    </source>
</evidence>
<dbReference type="EC" id="3.4.16.4" evidence="4"/>
<name>A0A4V1NRZ2_9FIRM</name>
<keyword evidence="6" id="KW-0645">Protease</keyword>
<evidence type="ECO:0000256" key="13">
    <source>
        <dbReference type="PIRSR" id="PIRSR618044-1"/>
    </source>
</evidence>
<dbReference type="PANTHER" id="PTHR21581:SF33">
    <property type="entry name" value="D-ALANYL-D-ALANINE CARBOXYPEPTIDASE DACB"/>
    <property type="match status" value="1"/>
</dbReference>
<dbReference type="InterPro" id="IPR037167">
    <property type="entry name" value="Peptidase_S11_C_sf"/>
</dbReference>